<keyword evidence="2" id="KW-0645">Protease</keyword>
<evidence type="ECO:0000313" key="2">
    <source>
        <dbReference type="EMBL" id="MBA2891056.1"/>
    </source>
</evidence>
<protein>
    <submittedName>
        <fullName evidence="2">D-alanyl-D-alanine carboxypeptidase</fullName>
        <ecNumber evidence="2">3.4.16.4</ecNumber>
    </submittedName>
</protein>
<evidence type="ECO:0000259" key="1">
    <source>
        <dbReference type="Pfam" id="PF02861"/>
    </source>
</evidence>
<feature type="domain" description="Clp R" evidence="1">
    <location>
        <begin position="4"/>
        <end position="73"/>
    </location>
</feature>
<accession>A0A7W0HPX9</accession>
<sequence length="158" mass="16636">MKAFDEFLHLTLTQAGDEARREGSATIEAQHLLLAIAAGHESVTLDLLSSSGLGYEALREALHREFEHSLAAAGVRLAPSGPPSASPHPSRTLQMGASARTAIERGVFARHKKDLRPAHLLIGILGAEVGTVPRALALAGVDRHTLVTRAHATLPPAA</sequence>
<dbReference type="EC" id="3.4.16.4" evidence="2"/>
<dbReference type="EMBL" id="JACDUR010000002">
    <property type="protein sequence ID" value="MBA2891056.1"/>
    <property type="molecule type" value="Genomic_DNA"/>
</dbReference>
<dbReference type="SUPFAM" id="SSF81923">
    <property type="entry name" value="Double Clp-N motif"/>
    <property type="match status" value="1"/>
</dbReference>
<dbReference type="RefSeq" id="WP_181609811.1">
    <property type="nucleotide sequence ID" value="NZ_BAABAM010000012.1"/>
</dbReference>
<dbReference type="Pfam" id="PF02861">
    <property type="entry name" value="Clp_N"/>
    <property type="match status" value="1"/>
</dbReference>
<keyword evidence="3" id="KW-1185">Reference proteome</keyword>
<reference evidence="2 3" key="1">
    <citation type="submission" date="2020-07" db="EMBL/GenBank/DDBJ databases">
        <title>Genomic Encyclopedia of Type Strains, Phase IV (KMG-IV): sequencing the most valuable type-strain genomes for metagenomic binning, comparative biology and taxonomic classification.</title>
        <authorList>
            <person name="Goeker M."/>
        </authorList>
    </citation>
    <scope>NUCLEOTIDE SEQUENCE [LARGE SCALE GENOMIC DNA]</scope>
    <source>
        <strain evidence="2 3">DSM 45533</strain>
    </source>
</reference>
<evidence type="ECO:0000313" key="3">
    <source>
        <dbReference type="Proteomes" id="UP000530928"/>
    </source>
</evidence>
<proteinExistence type="predicted"/>
<dbReference type="GO" id="GO:0009002">
    <property type="term" value="F:serine-type D-Ala-D-Ala carboxypeptidase activity"/>
    <property type="evidence" value="ECO:0007669"/>
    <property type="project" value="UniProtKB-EC"/>
</dbReference>
<dbReference type="AlphaFoldDB" id="A0A7W0HPX9"/>
<dbReference type="Gene3D" id="1.10.1780.10">
    <property type="entry name" value="Clp, N-terminal domain"/>
    <property type="match status" value="1"/>
</dbReference>
<keyword evidence="2" id="KW-0378">Hydrolase</keyword>
<keyword evidence="2" id="KW-0121">Carboxypeptidase</keyword>
<dbReference type="InterPro" id="IPR004176">
    <property type="entry name" value="Clp_R_N"/>
</dbReference>
<organism evidence="2 3">
    <name type="scientific">Nonomuraea soli</name>
    <dbReference type="NCBI Taxonomy" id="1032476"/>
    <lineage>
        <taxon>Bacteria</taxon>
        <taxon>Bacillati</taxon>
        <taxon>Actinomycetota</taxon>
        <taxon>Actinomycetes</taxon>
        <taxon>Streptosporangiales</taxon>
        <taxon>Streptosporangiaceae</taxon>
        <taxon>Nonomuraea</taxon>
    </lineage>
</organism>
<name>A0A7W0HPX9_9ACTN</name>
<dbReference type="InterPro" id="IPR036628">
    <property type="entry name" value="Clp_N_dom_sf"/>
</dbReference>
<dbReference type="Proteomes" id="UP000530928">
    <property type="component" value="Unassembled WGS sequence"/>
</dbReference>
<gene>
    <name evidence="2" type="ORF">HNR30_002397</name>
</gene>
<comment type="caution">
    <text evidence="2">The sequence shown here is derived from an EMBL/GenBank/DDBJ whole genome shotgun (WGS) entry which is preliminary data.</text>
</comment>